<keyword evidence="2" id="KW-1185">Reference proteome</keyword>
<evidence type="ECO:0008006" key="3">
    <source>
        <dbReference type="Google" id="ProtNLM"/>
    </source>
</evidence>
<reference evidence="1 2" key="1">
    <citation type="journal article" date="2009" name="Int. J. Syst. Evol. Microbiol.">
        <title>Transfer of Teichococcus ludipueritiae and Muricoccus roseus to the genus Roseomonas, as Roseomonas ludipueritiae comb. nov. and Roseomonas rosea comb. nov., respectively, and emended description of the genus Roseomonas.</title>
        <authorList>
            <person name="Sanchez-Porro C."/>
            <person name="Gallego V."/>
            <person name="Busse H.J."/>
            <person name="Kampfer P."/>
            <person name="Ventosa A."/>
        </authorList>
    </citation>
    <scope>NUCLEOTIDE SEQUENCE [LARGE SCALE GENOMIC DNA]</scope>
    <source>
        <strain evidence="1 2">DSM 14915</strain>
    </source>
</reference>
<protein>
    <recommendedName>
        <fullName evidence="3">F5/8 type C domain-containing protein</fullName>
    </recommendedName>
</protein>
<dbReference type="EMBL" id="JACTUZ010000010">
    <property type="protein sequence ID" value="MBC9176246.1"/>
    <property type="molecule type" value="Genomic_DNA"/>
</dbReference>
<evidence type="ECO:0000313" key="1">
    <source>
        <dbReference type="EMBL" id="MBC9176246.1"/>
    </source>
</evidence>
<sequence length="428" mass="43987">MNLCYFPAGALEGSAALRVLGPDNPGRLAVSRTGGAQVMAASLSLAVATADTPRFNGAARRLLVEGARSNQLRNPRLAGAVVAGSAATGTLPTYFSTIGDAGGLSWQVTGQGSENGIPYFDLRLYGTRQYGSGDAGWRLALEGMTQIAAGNGQTWTTSLFARKLAGTTSVLTLRAGFNLRSETGSYLSLPTAAFSGQPSGAPLAGQRFSASYTISSANVGRLLPEIHFANNTAGEVVDETYRIGALQVEQGTSASSPILPPAGSLAVSSREADLPLWQPPGGFGTRGTLVVRAMLPQIAPFGASQGLWQIDDGTDQNRIQLRNTSAGSAITGVVDSGGTNLATLSPGNMVPGTPFRAAFAWAPGDQALCLNGGEVQTAAAALPAGLTRLLVGHASTQLNRAAFGEVELVDYRPTRLPNPMLQALSGAA</sequence>
<accession>A0ABR7R3F0</accession>
<dbReference type="RefSeq" id="WP_187777411.1">
    <property type="nucleotide sequence ID" value="NZ_JACTUZ010000010.1"/>
</dbReference>
<gene>
    <name evidence="1" type="ORF">IBL25_04745</name>
</gene>
<proteinExistence type="predicted"/>
<organism evidence="1 2">
    <name type="scientific">Pseudoroseomonas ludipueritiae</name>
    <dbReference type="NCBI Taxonomy" id="198093"/>
    <lineage>
        <taxon>Bacteria</taxon>
        <taxon>Pseudomonadati</taxon>
        <taxon>Pseudomonadota</taxon>
        <taxon>Alphaproteobacteria</taxon>
        <taxon>Acetobacterales</taxon>
        <taxon>Acetobacteraceae</taxon>
        <taxon>Pseudoroseomonas</taxon>
    </lineage>
</organism>
<dbReference type="Proteomes" id="UP000603940">
    <property type="component" value="Unassembled WGS sequence"/>
</dbReference>
<name>A0ABR7R3F0_9PROT</name>
<evidence type="ECO:0000313" key="2">
    <source>
        <dbReference type="Proteomes" id="UP000603940"/>
    </source>
</evidence>
<comment type="caution">
    <text evidence="1">The sequence shown here is derived from an EMBL/GenBank/DDBJ whole genome shotgun (WGS) entry which is preliminary data.</text>
</comment>